<organism evidence="4 5">
    <name type="scientific">Gordonia lacunae</name>
    <dbReference type="NCBI Taxonomy" id="417102"/>
    <lineage>
        <taxon>Bacteria</taxon>
        <taxon>Bacillati</taxon>
        <taxon>Actinomycetota</taxon>
        <taxon>Actinomycetes</taxon>
        <taxon>Mycobacteriales</taxon>
        <taxon>Gordoniaceae</taxon>
        <taxon>Gordonia</taxon>
    </lineage>
</organism>
<feature type="compositionally biased region" description="Polar residues" evidence="1">
    <location>
        <begin position="12"/>
        <end position="23"/>
    </location>
</feature>
<dbReference type="STRING" id="417102.CA982_07380"/>
<dbReference type="Proteomes" id="UP000194632">
    <property type="component" value="Unassembled WGS sequence"/>
</dbReference>
<feature type="compositionally biased region" description="Basic and acidic residues" evidence="1">
    <location>
        <begin position="203"/>
        <end position="212"/>
    </location>
</feature>
<keyword evidence="5" id="KW-1185">Reference proteome</keyword>
<dbReference type="OrthoDB" id="117402at2"/>
<comment type="caution">
    <text evidence="4">The sequence shown here is derived from an EMBL/GenBank/DDBJ whole genome shotgun (WGS) entry which is preliminary data.</text>
</comment>
<keyword evidence="2" id="KW-1133">Transmembrane helix</keyword>
<protein>
    <submittedName>
        <fullName evidence="4">Protein-disulfide isomerase</fullName>
    </submittedName>
</protein>
<reference evidence="4 5" key="1">
    <citation type="submission" date="2017-05" db="EMBL/GenBank/DDBJ databases">
        <title>Biotechnological potential of actinobacteria isolated from South African environments.</title>
        <authorList>
            <person name="Le Roes-Hill M."/>
            <person name="Prins A."/>
            <person name="Durrell K.A."/>
        </authorList>
    </citation>
    <scope>NUCLEOTIDE SEQUENCE [LARGE SCALE GENOMIC DNA]</scope>
    <source>
        <strain evidence="4">BS2</strain>
    </source>
</reference>
<dbReference type="SUPFAM" id="SSF52833">
    <property type="entry name" value="Thioredoxin-like"/>
    <property type="match status" value="1"/>
</dbReference>
<dbReference type="Pfam" id="PF13462">
    <property type="entry name" value="Thioredoxin_4"/>
    <property type="match status" value="1"/>
</dbReference>
<accession>A0A243QD67</accession>
<evidence type="ECO:0000313" key="5">
    <source>
        <dbReference type="Proteomes" id="UP000194632"/>
    </source>
</evidence>
<dbReference type="AlphaFoldDB" id="A0A243QD67"/>
<dbReference type="InterPro" id="IPR012336">
    <property type="entry name" value="Thioredoxin-like_fold"/>
</dbReference>
<dbReference type="EMBL" id="NGFO01000006">
    <property type="protein sequence ID" value="OUC79691.1"/>
    <property type="molecule type" value="Genomic_DNA"/>
</dbReference>
<dbReference type="Gene3D" id="3.40.30.10">
    <property type="entry name" value="Glutaredoxin"/>
    <property type="match status" value="1"/>
</dbReference>
<proteinExistence type="predicted"/>
<evidence type="ECO:0000256" key="1">
    <source>
        <dbReference type="SAM" id="MobiDB-lite"/>
    </source>
</evidence>
<dbReference type="GO" id="GO:0016853">
    <property type="term" value="F:isomerase activity"/>
    <property type="evidence" value="ECO:0007669"/>
    <property type="project" value="UniProtKB-KW"/>
</dbReference>
<gene>
    <name evidence="4" type="ORF">CA982_07380</name>
</gene>
<keyword evidence="4" id="KW-0413">Isomerase</keyword>
<evidence type="ECO:0000256" key="2">
    <source>
        <dbReference type="SAM" id="Phobius"/>
    </source>
</evidence>
<sequence length="250" mass="25947">MSKKRKPGASVPRTSNSKYQPSAPSNTMTYVLGGVAILVIAGLVIGGIWWSGRGKGETDQAALASSSTMIVGPETAPLIDVFEDPMCPVCKAFEQQSGPAITKAVTEGKLRVRYHTLHFLDSRSATGDYSSRAAGALACVADEQNTDLFLRFHSALFAAQPPEDGTGNITSPELARLATEQGATPATATCITDNAKVAQAKENAQKSTDELSKATGGQVGTPTVLHDGEPVNGVLEGTGWLDSILGGGNS</sequence>
<keyword evidence="2" id="KW-0812">Transmembrane</keyword>
<evidence type="ECO:0000259" key="3">
    <source>
        <dbReference type="Pfam" id="PF13462"/>
    </source>
</evidence>
<dbReference type="InterPro" id="IPR036249">
    <property type="entry name" value="Thioredoxin-like_sf"/>
</dbReference>
<dbReference type="CDD" id="cd02972">
    <property type="entry name" value="DsbA_family"/>
    <property type="match status" value="1"/>
</dbReference>
<evidence type="ECO:0000313" key="4">
    <source>
        <dbReference type="EMBL" id="OUC79691.1"/>
    </source>
</evidence>
<feature type="transmembrane region" description="Helical" evidence="2">
    <location>
        <begin position="28"/>
        <end position="50"/>
    </location>
</feature>
<dbReference type="RefSeq" id="WP_086534667.1">
    <property type="nucleotide sequence ID" value="NZ_JBLKRZ010000003.1"/>
</dbReference>
<keyword evidence="2" id="KW-0472">Membrane</keyword>
<feature type="region of interest" description="Disordered" evidence="1">
    <location>
        <begin position="1"/>
        <end position="23"/>
    </location>
</feature>
<name>A0A243QD67_9ACTN</name>
<feature type="region of interest" description="Disordered" evidence="1">
    <location>
        <begin position="203"/>
        <end position="231"/>
    </location>
</feature>
<feature type="domain" description="Thioredoxin-like fold" evidence="3">
    <location>
        <begin position="67"/>
        <end position="232"/>
    </location>
</feature>